<gene>
    <name evidence="1" type="ORF">EVAR_42374_1</name>
</gene>
<name>A0A4C1YFI2_EUMVA</name>
<keyword evidence="2" id="KW-1185">Reference proteome</keyword>
<comment type="caution">
    <text evidence="1">The sequence shown here is derived from an EMBL/GenBank/DDBJ whole genome shotgun (WGS) entry which is preliminary data.</text>
</comment>
<sequence length="72" mass="8523">MSEPSSCRRDSCRRISELLPIDRHTLDQAQWARLHSPLRRPTQLHMSSLQPMRTFFLKTWWTSKRDDSGLGL</sequence>
<dbReference type="Proteomes" id="UP000299102">
    <property type="component" value="Unassembled WGS sequence"/>
</dbReference>
<evidence type="ECO:0000313" key="1">
    <source>
        <dbReference type="EMBL" id="GBP75131.1"/>
    </source>
</evidence>
<dbReference type="EMBL" id="BGZK01001237">
    <property type="protein sequence ID" value="GBP75131.1"/>
    <property type="molecule type" value="Genomic_DNA"/>
</dbReference>
<dbReference type="AlphaFoldDB" id="A0A4C1YFI2"/>
<accession>A0A4C1YFI2</accession>
<reference evidence="1 2" key="1">
    <citation type="journal article" date="2019" name="Commun. Biol.">
        <title>The bagworm genome reveals a unique fibroin gene that provides high tensile strength.</title>
        <authorList>
            <person name="Kono N."/>
            <person name="Nakamura H."/>
            <person name="Ohtoshi R."/>
            <person name="Tomita M."/>
            <person name="Numata K."/>
            <person name="Arakawa K."/>
        </authorList>
    </citation>
    <scope>NUCLEOTIDE SEQUENCE [LARGE SCALE GENOMIC DNA]</scope>
</reference>
<organism evidence="1 2">
    <name type="scientific">Eumeta variegata</name>
    <name type="common">Bagworm moth</name>
    <name type="synonym">Eumeta japonica</name>
    <dbReference type="NCBI Taxonomy" id="151549"/>
    <lineage>
        <taxon>Eukaryota</taxon>
        <taxon>Metazoa</taxon>
        <taxon>Ecdysozoa</taxon>
        <taxon>Arthropoda</taxon>
        <taxon>Hexapoda</taxon>
        <taxon>Insecta</taxon>
        <taxon>Pterygota</taxon>
        <taxon>Neoptera</taxon>
        <taxon>Endopterygota</taxon>
        <taxon>Lepidoptera</taxon>
        <taxon>Glossata</taxon>
        <taxon>Ditrysia</taxon>
        <taxon>Tineoidea</taxon>
        <taxon>Psychidae</taxon>
        <taxon>Oiketicinae</taxon>
        <taxon>Eumeta</taxon>
    </lineage>
</organism>
<proteinExistence type="predicted"/>
<evidence type="ECO:0000313" key="2">
    <source>
        <dbReference type="Proteomes" id="UP000299102"/>
    </source>
</evidence>
<protein>
    <submittedName>
        <fullName evidence="1">Uncharacterized protein</fullName>
    </submittedName>
</protein>